<evidence type="ECO:0000313" key="1">
    <source>
        <dbReference type="EMBL" id="RHN52729.1"/>
    </source>
</evidence>
<dbReference type="Proteomes" id="UP000265566">
    <property type="component" value="Chromosome 6"/>
</dbReference>
<organism evidence="1">
    <name type="scientific">Medicago truncatula</name>
    <name type="common">Barrel medic</name>
    <name type="synonym">Medicago tribuloides</name>
    <dbReference type="NCBI Taxonomy" id="3880"/>
    <lineage>
        <taxon>Eukaryota</taxon>
        <taxon>Viridiplantae</taxon>
        <taxon>Streptophyta</taxon>
        <taxon>Embryophyta</taxon>
        <taxon>Tracheophyta</taxon>
        <taxon>Spermatophyta</taxon>
        <taxon>Magnoliopsida</taxon>
        <taxon>eudicotyledons</taxon>
        <taxon>Gunneridae</taxon>
        <taxon>Pentapetalae</taxon>
        <taxon>rosids</taxon>
        <taxon>fabids</taxon>
        <taxon>Fabales</taxon>
        <taxon>Fabaceae</taxon>
        <taxon>Papilionoideae</taxon>
        <taxon>50 kb inversion clade</taxon>
        <taxon>NPAAA clade</taxon>
        <taxon>Hologalegina</taxon>
        <taxon>IRL clade</taxon>
        <taxon>Trifolieae</taxon>
        <taxon>Medicago</taxon>
    </lineage>
</organism>
<dbReference type="AlphaFoldDB" id="A0A396HHC5"/>
<protein>
    <submittedName>
        <fullName evidence="1">Uncharacterized protein</fullName>
    </submittedName>
</protein>
<accession>A0A396HHC5</accession>
<dbReference type="EMBL" id="PSQE01000006">
    <property type="protein sequence ID" value="RHN52729.1"/>
    <property type="molecule type" value="Genomic_DNA"/>
</dbReference>
<sequence>MFCSFCSSFSCSSSLANLQRIESLPVQTLVVMYRLCNRDF</sequence>
<comment type="caution">
    <text evidence="1">The sequence shown here is derived from an EMBL/GenBank/DDBJ whole genome shotgun (WGS) entry which is preliminary data.</text>
</comment>
<proteinExistence type="predicted"/>
<reference evidence="1" key="1">
    <citation type="journal article" date="2018" name="Nat. Plants">
        <title>Whole-genome landscape of Medicago truncatula symbiotic genes.</title>
        <authorList>
            <person name="Pecrix Y."/>
            <person name="Gamas P."/>
            <person name="Carrere S."/>
        </authorList>
    </citation>
    <scope>NUCLEOTIDE SEQUENCE</scope>
    <source>
        <tissue evidence="1">Leaves</tissue>
    </source>
</reference>
<dbReference type="Gramene" id="rna37430">
    <property type="protein sequence ID" value="RHN52729.1"/>
    <property type="gene ID" value="gene37430"/>
</dbReference>
<name>A0A396HHC5_MEDTR</name>
<gene>
    <name evidence="1" type="ORF">MtrunA17_Chr6g0483641</name>
</gene>